<dbReference type="HOGENOM" id="CLU_034451_2_0_11"/>
<feature type="domain" description="AB hydrolase-1" evidence="1">
    <location>
        <begin position="138"/>
        <end position="345"/>
    </location>
</feature>
<gene>
    <name evidence="2" type="ORF">HMPREF1576_00452</name>
</gene>
<dbReference type="GO" id="GO:0003824">
    <property type="term" value="F:catalytic activity"/>
    <property type="evidence" value="ECO:0007669"/>
    <property type="project" value="UniProtKB-ARBA"/>
</dbReference>
<organism evidence="2 3">
    <name type="scientific">Gardnerella pickettii JCP7719</name>
    <dbReference type="NCBI Taxonomy" id="1261061"/>
    <lineage>
        <taxon>Bacteria</taxon>
        <taxon>Bacillati</taxon>
        <taxon>Actinomycetota</taxon>
        <taxon>Actinomycetes</taxon>
        <taxon>Bifidobacteriales</taxon>
        <taxon>Bifidobacteriaceae</taxon>
        <taxon>Gardnerella</taxon>
        <taxon>Gardnerella pickettii</taxon>
    </lineage>
</organism>
<dbReference type="AlphaFoldDB" id="S4H5A6"/>
<dbReference type="SUPFAM" id="SSF53474">
    <property type="entry name" value="alpha/beta-Hydrolases"/>
    <property type="match status" value="1"/>
</dbReference>
<proteinExistence type="predicted"/>
<evidence type="ECO:0000313" key="2">
    <source>
        <dbReference type="EMBL" id="EPI51158.1"/>
    </source>
</evidence>
<protein>
    <recommendedName>
        <fullName evidence="1">AB hydrolase-1 domain-containing protein</fullName>
    </recommendedName>
</protein>
<dbReference type="EMBL" id="ATJO01000027">
    <property type="protein sequence ID" value="EPI51158.1"/>
    <property type="molecule type" value="Genomic_DNA"/>
</dbReference>
<evidence type="ECO:0000259" key="1">
    <source>
        <dbReference type="Pfam" id="PF00561"/>
    </source>
</evidence>
<evidence type="ECO:0000313" key="3">
    <source>
        <dbReference type="Proteomes" id="UP000014601"/>
    </source>
</evidence>
<sequence length="395" mass="45656">MELELEFKQGIYHLNPDPNFNFQLNRVILWDGGDLNDVMQAAKRITDSTSWKQEMIYLGDNALSQNRIPQAIAYYQMSEFFDGNPSNKEYYIKATELFYEYYHSYFDEGRVQKIQVPYEDVMLPIMVAKTQKQCKGTILLHGGNDSCFEEMFLPMLYLSEHGYDVYLFEGPGQGNVLRVQGKHFTYAWERPVKAILDFFHLNDVIIIGVSLGAMLALRAAAFDKRITRAVSWSVFPDFLDVVLDQIPKKVAGIVRFMLKHNLRIVLSPILCMMKLIRKNDPLFQWGVNHGMYAYGADSIYDYLKKVSKYQIMDVASMIEQDVLILGANQDHLVDYRMIGKEINALANASSLTFRLFTEKENAENHCNLGNAKLALDVILQWLTFLKQRDLEVRKN</sequence>
<accession>S4H5A6</accession>
<dbReference type="PATRIC" id="fig|1261061.4.peg.399"/>
<dbReference type="Gene3D" id="3.40.50.1820">
    <property type="entry name" value="alpha/beta hydrolase"/>
    <property type="match status" value="1"/>
</dbReference>
<dbReference type="Proteomes" id="UP000014601">
    <property type="component" value="Unassembled WGS sequence"/>
</dbReference>
<name>S4H5A6_9BIFI</name>
<comment type="caution">
    <text evidence="2">The sequence shown here is derived from an EMBL/GenBank/DDBJ whole genome shotgun (WGS) entry which is preliminary data.</text>
</comment>
<dbReference type="InterPro" id="IPR029058">
    <property type="entry name" value="AB_hydrolase_fold"/>
</dbReference>
<dbReference type="InterPro" id="IPR000073">
    <property type="entry name" value="AB_hydrolase_1"/>
</dbReference>
<dbReference type="Pfam" id="PF00561">
    <property type="entry name" value="Abhydrolase_1"/>
    <property type="match status" value="1"/>
</dbReference>
<reference evidence="2 3" key="1">
    <citation type="submission" date="2013-06" db="EMBL/GenBank/DDBJ databases">
        <authorList>
            <person name="Weinstock G."/>
            <person name="Sodergren E."/>
            <person name="Lobos E.A."/>
            <person name="Fulton L."/>
            <person name="Fulton R."/>
            <person name="Courtney L."/>
            <person name="Fronick C."/>
            <person name="O'Laughlin M."/>
            <person name="Godfrey J."/>
            <person name="Wilson R.M."/>
            <person name="Miner T."/>
            <person name="Farmer C."/>
            <person name="Delehaunty K."/>
            <person name="Cordes M."/>
            <person name="Minx P."/>
            <person name="Tomlinson C."/>
            <person name="Chen J."/>
            <person name="Wollam A."/>
            <person name="Pepin K.H."/>
            <person name="Bhonagiri V."/>
            <person name="Zhang X."/>
            <person name="Warren W."/>
            <person name="Mitreva M."/>
            <person name="Mardis E.R."/>
            <person name="Wilson R.K."/>
        </authorList>
    </citation>
    <scope>NUCLEOTIDE SEQUENCE [LARGE SCALE GENOMIC DNA]</scope>
    <source>
        <strain evidence="2 3">JCP7719</strain>
    </source>
</reference>